<feature type="compositionally biased region" description="Polar residues" evidence="1">
    <location>
        <begin position="340"/>
        <end position="352"/>
    </location>
</feature>
<feature type="compositionally biased region" description="Polar residues" evidence="1">
    <location>
        <begin position="113"/>
        <end position="131"/>
    </location>
</feature>
<protein>
    <submittedName>
        <fullName evidence="2">Uncharacterized protein</fullName>
    </submittedName>
</protein>
<feature type="compositionally biased region" description="Polar residues" evidence="1">
    <location>
        <begin position="260"/>
        <end position="269"/>
    </location>
</feature>
<feature type="compositionally biased region" description="Pro residues" evidence="1">
    <location>
        <begin position="298"/>
        <end position="307"/>
    </location>
</feature>
<keyword evidence="3" id="KW-1185">Reference proteome</keyword>
<reference evidence="2 3" key="1">
    <citation type="submission" date="2016-07" db="EMBL/GenBank/DDBJ databases">
        <title>Multiple horizontal gene transfer events from other fungi enriched the ability of initially mycotrophic Trichoderma (Ascomycota) to feed on dead plant biomass.</title>
        <authorList>
            <consortium name="DOE Joint Genome Institute"/>
            <person name="Aerts A."/>
            <person name="Atanasova L."/>
            <person name="Chenthamara K."/>
            <person name="Zhang J."/>
            <person name="Grujic M."/>
            <person name="Henrissat B."/>
            <person name="Kuo A."/>
            <person name="Salamov A."/>
            <person name="Lipzen A."/>
            <person name="Labutti K."/>
            <person name="Barry K."/>
            <person name="Miao Y."/>
            <person name="Rahimi M.J."/>
            <person name="Shen Q."/>
            <person name="Grigoriev I.V."/>
            <person name="Kubicek C.P."/>
            <person name="Druzhinina I.S."/>
        </authorList>
    </citation>
    <scope>NUCLEOTIDE SEQUENCE [LARGE SCALE GENOMIC DNA]</scope>
    <source>
        <strain evidence="2 3">ATCC 18648</strain>
    </source>
</reference>
<feature type="region of interest" description="Disordered" evidence="1">
    <location>
        <begin position="157"/>
        <end position="180"/>
    </location>
</feature>
<sequence length="431" mass="47254">MACFHLTQTVADAFNALADEVQVLSDRKTILEHKLRFAHEQFQYLADKYAPAAPEIAETLAKLQLPAHTSVDDTLPVPLPKQSSLQSPHQIALLIRDGRRAANKLVASLGEASKTTASSRDTLSQTSHVETSLSTAMEQDFTLEGKKGNLQCPFAKDAAAHADREQKPETGPDSTPKHHHEDPICAALYEEETSQQGAVNGTQASKCPIRFLDKHSPEEIAHYVETHKHELPRSHEVCVRRYQRNEEQIRKLDAKYGKPQPSSEVSTSEVRVGESPSRPWGISVPVYQQSGNGADHPMSPPPAPVRMPSPVQSTQTPPKPAGKCPFGHTAKPPAFAGLNISASPNDQTQNAPAANAHDSAPFTPTKPPHERRPTHERHPTHDHHASIPQPTFINPDISKAPGGPQMVFTGPVFIGYPMDQAIQFMNQYQRS</sequence>
<feature type="region of interest" description="Disordered" evidence="1">
    <location>
        <begin position="111"/>
        <end position="131"/>
    </location>
</feature>
<dbReference type="EMBL" id="KZ679126">
    <property type="protein sequence ID" value="PTB81601.1"/>
    <property type="molecule type" value="Genomic_DNA"/>
</dbReference>
<organism evidence="2 3">
    <name type="scientific">Trichoderma longibrachiatum ATCC 18648</name>
    <dbReference type="NCBI Taxonomy" id="983965"/>
    <lineage>
        <taxon>Eukaryota</taxon>
        <taxon>Fungi</taxon>
        <taxon>Dikarya</taxon>
        <taxon>Ascomycota</taxon>
        <taxon>Pezizomycotina</taxon>
        <taxon>Sordariomycetes</taxon>
        <taxon>Hypocreomycetidae</taxon>
        <taxon>Hypocreales</taxon>
        <taxon>Hypocreaceae</taxon>
        <taxon>Trichoderma</taxon>
    </lineage>
</organism>
<evidence type="ECO:0000313" key="3">
    <source>
        <dbReference type="Proteomes" id="UP000240760"/>
    </source>
</evidence>
<accession>A0A2T4CJ50</accession>
<gene>
    <name evidence="2" type="ORF">M440DRAFT_1367835</name>
</gene>
<feature type="compositionally biased region" description="Basic and acidic residues" evidence="1">
    <location>
        <begin position="367"/>
        <end position="385"/>
    </location>
</feature>
<evidence type="ECO:0000256" key="1">
    <source>
        <dbReference type="SAM" id="MobiDB-lite"/>
    </source>
</evidence>
<name>A0A2T4CJ50_TRILO</name>
<dbReference type="OrthoDB" id="5343576at2759"/>
<evidence type="ECO:0000313" key="2">
    <source>
        <dbReference type="EMBL" id="PTB81601.1"/>
    </source>
</evidence>
<dbReference type="AlphaFoldDB" id="A0A2T4CJ50"/>
<dbReference type="Proteomes" id="UP000240760">
    <property type="component" value="Unassembled WGS sequence"/>
</dbReference>
<feature type="compositionally biased region" description="Basic and acidic residues" evidence="1">
    <location>
        <begin position="158"/>
        <end position="180"/>
    </location>
</feature>
<dbReference type="STRING" id="983965.A0A2T4CJ50"/>
<feature type="region of interest" description="Disordered" evidence="1">
    <location>
        <begin position="254"/>
        <end position="403"/>
    </location>
</feature>
<proteinExistence type="predicted"/>